<keyword evidence="2 3" id="KW-0479">Metal-binding</keyword>
<proteinExistence type="inferred from homology"/>
<evidence type="ECO:0000256" key="2">
    <source>
        <dbReference type="ARBA" id="ARBA00022723"/>
    </source>
</evidence>
<evidence type="ECO:0000256" key="1">
    <source>
        <dbReference type="ARBA" id="ARBA00008635"/>
    </source>
</evidence>
<dbReference type="EMBL" id="QPMM01000010">
    <property type="protein sequence ID" value="RFS20497.1"/>
    <property type="molecule type" value="Genomic_DNA"/>
</dbReference>
<feature type="binding site" evidence="3">
    <location>
        <position position="137"/>
    </location>
    <ligand>
        <name>a divalent metal cation</name>
        <dbReference type="ChEBI" id="CHEBI:60240"/>
    </ligand>
</feature>
<evidence type="ECO:0000313" key="4">
    <source>
        <dbReference type="EMBL" id="RFS20497.1"/>
    </source>
</evidence>
<accession>A0A3E1Y6F2</accession>
<evidence type="ECO:0000256" key="3">
    <source>
        <dbReference type="PIRSR" id="PIRSR607837-1"/>
    </source>
</evidence>
<protein>
    <submittedName>
        <fullName evidence="4">DinB family protein</fullName>
    </submittedName>
</protein>
<gene>
    <name evidence="4" type="ORF">DVR12_18180</name>
</gene>
<evidence type="ECO:0000313" key="5">
    <source>
        <dbReference type="Proteomes" id="UP000260644"/>
    </source>
</evidence>
<sequence>MSQIEMLLKEFEKEAVTTKKMLALIPEDQYDWKPHAKSGSLIWLSKHLAELPAWVKMALITNEHDFQKNPYTLPDIKNNGELLAFFDSNFEKSKQELLQANDDQLKDMWTLRSGEIIHNHSTKAEVIRMSYCQTVHHRAQLGVYLRLLDIPIPGSYGPSADEH</sequence>
<reference evidence="4 5" key="1">
    <citation type="submission" date="2018-07" db="EMBL/GenBank/DDBJ databases">
        <title>Chitinophaga K2CV101002-2 sp. nov., isolated from a monsoon evergreen broad-leaved forest soil.</title>
        <authorList>
            <person name="Lv Y."/>
        </authorList>
    </citation>
    <scope>NUCLEOTIDE SEQUENCE [LARGE SCALE GENOMIC DNA]</scope>
    <source>
        <strain evidence="4 5">GDMCC 1.1288</strain>
    </source>
</reference>
<dbReference type="InterPro" id="IPR007837">
    <property type="entry name" value="DinB"/>
</dbReference>
<dbReference type="AlphaFoldDB" id="A0A3E1Y6F2"/>
<dbReference type="RefSeq" id="WP_116977218.1">
    <property type="nucleotide sequence ID" value="NZ_QPMM01000010.1"/>
</dbReference>
<dbReference type="GO" id="GO:0046872">
    <property type="term" value="F:metal ion binding"/>
    <property type="evidence" value="ECO:0007669"/>
    <property type="project" value="UniProtKB-KW"/>
</dbReference>
<dbReference type="Pfam" id="PF05163">
    <property type="entry name" value="DinB"/>
    <property type="match status" value="1"/>
</dbReference>
<dbReference type="InterPro" id="IPR034660">
    <property type="entry name" value="DinB/YfiT-like"/>
</dbReference>
<keyword evidence="5" id="KW-1185">Reference proteome</keyword>
<name>A0A3E1Y6F2_9BACT</name>
<dbReference type="SUPFAM" id="SSF109854">
    <property type="entry name" value="DinB/YfiT-like putative metalloenzymes"/>
    <property type="match status" value="1"/>
</dbReference>
<comment type="caution">
    <text evidence="4">The sequence shown here is derived from an EMBL/GenBank/DDBJ whole genome shotgun (WGS) entry which is preliminary data.</text>
</comment>
<dbReference type="Proteomes" id="UP000260644">
    <property type="component" value="Unassembled WGS sequence"/>
</dbReference>
<organism evidence="4 5">
    <name type="scientific">Chitinophaga silvatica</name>
    <dbReference type="NCBI Taxonomy" id="2282649"/>
    <lineage>
        <taxon>Bacteria</taxon>
        <taxon>Pseudomonadati</taxon>
        <taxon>Bacteroidota</taxon>
        <taxon>Chitinophagia</taxon>
        <taxon>Chitinophagales</taxon>
        <taxon>Chitinophagaceae</taxon>
        <taxon>Chitinophaga</taxon>
    </lineage>
</organism>
<feature type="binding site" evidence="3">
    <location>
        <position position="47"/>
    </location>
    <ligand>
        <name>a divalent metal cation</name>
        <dbReference type="ChEBI" id="CHEBI:60240"/>
    </ligand>
</feature>
<comment type="similarity">
    <text evidence="1">Belongs to the DinB family.</text>
</comment>
<dbReference type="OrthoDB" id="119432at2"/>
<dbReference type="Gene3D" id="1.20.120.450">
    <property type="entry name" value="dinb family like domain"/>
    <property type="match status" value="1"/>
</dbReference>